<feature type="region of interest" description="Disordered" evidence="1">
    <location>
        <begin position="50"/>
        <end position="122"/>
    </location>
</feature>
<accession>A0AAD5QDI5</accession>
<evidence type="ECO:0000313" key="3">
    <source>
        <dbReference type="Proteomes" id="UP001209570"/>
    </source>
</evidence>
<comment type="caution">
    <text evidence="2">The sequence shown here is derived from an EMBL/GenBank/DDBJ whole genome shotgun (WGS) entry which is preliminary data.</text>
</comment>
<feature type="compositionally biased region" description="Low complexity" evidence="1">
    <location>
        <begin position="550"/>
        <end position="559"/>
    </location>
</feature>
<proteinExistence type="predicted"/>
<sequence length="606" mass="68283">MENASPEESPSPSLSTRRQHAFSTLQLQRAADELQDAILSVRRRRSSARFASSSTSLLSSTSSLLSPAPSPLRYAVESSGDQENQANRRNALPASDASASKQPLLRSPLGRRHTLGSASDRRRYDRRLRVEDLKRSPACHSALTERSTHDREAVTAIHIVQEQVEQQARENRASMQQIRDAMAEIDAFVMGFDVDGVRDDESRESEREVTQPVNASAIEKRCQQWLRTLQRWKDNEHARQREREEQYHELTEQLARQATELERWQENDCLHMKTLAAREARRHALEREQAQMHREDWRSARLAHEEMQAQDSARERRDMLALLTQLKQTELRELQWQDAYTHQTQAAVHLEERLLMLQEDCRSWAGRCDVASEKEERPRRSSSACLLSSDCGVSELAHHQQKIELLEAQLLDARQQIRCDHEQFVYEQTKWSVEKKHLSKDVEEIHDVSAKVLKVLLLREKLLKRKERQVQRRLDEVATVAATALAVLDGVTQETAVTLVHLRQVAVATAPGATTNAVQERGSVRRIARQIKRLQLLRGQLGALSSAAGGDADGAANADADTDPDAGGQSPARADGSHDSSAACAAFQLETVDDAVTRTAGWGPPN</sequence>
<reference evidence="2" key="1">
    <citation type="submission" date="2021-12" db="EMBL/GenBank/DDBJ databases">
        <title>Prjna785345.</title>
        <authorList>
            <person name="Rujirawat T."/>
            <person name="Krajaejun T."/>
        </authorList>
    </citation>
    <scope>NUCLEOTIDE SEQUENCE</scope>
    <source>
        <strain evidence="2">Pi057C3</strain>
    </source>
</reference>
<gene>
    <name evidence="2" type="ORF">P43SY_001418</name>
</gene>
<evidence type="ECO:0000313" key="2">
    <source>
        <dbReference type="EMBL" id="KAJ0406487.1"/>
    </source>
</evidence>
<keyword evidence="3" id="KW-1185">Reference proteome</keyword>
<feature type="compositionally biased region" description="Low complexity" evidence="1">
    <location>
        <begin position="50"/>
        <end position="73"/>
    </location>
</feature>
<evidence type="ECO:0000256" key="1">
    <source>
        <dbReference type="SAM" id="MobiDB-lite"/>
    </source>
</evidence>
<feature type="compositionally biased region" description="Low complexity" evidence="1">
    <location>
        <begin position="1"/>
        <end position="15"/>
    </location>
</feature>
<organism evidence="2 3">
    <name type="scientific">Pythium insidiosum</name>
    <name type="common">Pythiosis disease agent</name>
    <dbReference type="NCBI Taxonomy" id="114742"/>
    <lineage>
        <taxon>Eukaryota</taxon>
        <taxon>Sar</taxon>
        <taxon>Stramenopiles</taxon>
        <taxon>Oomycota</taxon>
        <taxon>Peronosporomycetes</taxon>
        <taxon>Pythiales</taxon>
        <taxon>Pythiaceae</taxon>
        <taxon>Pythium</taxon>
    </lineage>
</organism>
<dbReference type="EMBL" id="JAKCXM010000032">
    <property type="protein sequence ID" value="KAJ0406487.1"/>
    <property type="molecule type" value="Genomic_DNA"/>
</dbReference>
<dbReference type="Proteomes" id="UP001209570">
    <property type="component" value="Unassembled WGS sequence"/>
</dbReference>
<dbReference type="AlphaFoldDB" id="A0AAD5QDI5"/>
<feature type="region of interest" description="Disordered" evidence="1">
    <location>
        <begin position="550"/>
        <end position="581"/>
    </location>
</feature>
<feature type="region of interest" description="Disordered" evidence="1">
    <location>
        <begin position="1"/>
        <end position="21"/>
    </location>
</feature>
<name>A0AAD5QDI5_PYTIN</name>
<protein>
    <submittedName>
        <fullName evidence="2">Uncharacterized protein</fullName>
    </submittedName>
</protein>
<feature type="compositionally biased region" description="Polar residues" evidence="1">
    <location>
        <begin position="79"/>
        <end position="88"/>
    </location>
</feature>